<feature type="domain" description="HTH crp-type" evidence="5">
    <location>
        <begin position="152"/>
        <end position="223"/>
    </location>
</feature>
<dbReference type="RefSeq" id="WP_109952752.1">
    <property type="nucleotide sequence ID" value="NZ_CP029551.1"/>
</dbReference>
<name>A0A2U8VX24_9HYPH</name>
<evidence type="ECO:0000256" key="2">
    <source>
        <dbReference type="ARBA" id="ARBA00023125"/>
    </source>
</evidence>
<dbReference type="KEGG" id="meti:DK427_19770"/>
<dbReference type="Pfam" id="PF13545">
    <property type="entry name" value="HTH_Crp_2"/>
    <property type="match status" value="1"/>
</dbReference>
<keyword evidence="2" id="KW-0238">DNA-binding</keyword>
<dbReference type="InterPro" id="IPR000595">
    <property type="entry name" value="cNMP-bd_dom"/>
</dbReference>
<evidence type="ECO:0000256" key="1">
    <source>
        <dbReference type="ARBA" id="ARBA00023015"/>
    </source>
</evidence>
<dbReference type="SMART" id="SM00419">
    <property type="entry name" value="HTH_CRP"/>
    <property type="match status" value="1"/>
</dbReference>
<dbReference type="Gene3D" id="2.60.120.10">
    <property type="entry name" value="Jelly Rolls"/>
    <property type="match status" value="1"/>
</dbReference>
<dbReference type="OrthoDB" id="9776746at2"/>
<dbReference type="PANTHER" id="PTHR24567:SF74">
    <property type="entry name" value="HTH-TYPE TRANSCRIPTIONAL REGULATOR ARCR"/>
    <property type="match status" value="1"/>
</dbReference>
<reference evidence="6 7" key="1">
    <citation type="submission" date="2018-05" db="EMBL/GenBank/DDBJ databases">
        <title>Complete Genome Sequence of Methylobacterium sp. 17Sr1-43.</title>
        <authorList>
            <person name="Srinivasan S."/>
        </authorList>
    </citation>
    <scope>NUCLEOTIDE SEQUENCE [LARGE SCALE GENOMIC DNA]</scope>
    <source>
        <strain evidence="6 7">17Sr1-43</strain>
    </source>
</reference>
<dbReference type="CDD" id="cd00038">
    <property type="entry name" value="CAP_ED"/>
    <property type="match status" value="1"/>
</dbReference>
<dbReference type="InterPro" id="IPR036388">
    <property type="entry name" value="WH-like_DNA-bd_sf"/>
</dbReference>
<keyword evidence="1" id="KW-0805">Transcription regulation</keyword>
<keyword evidence="3" id="KW-0804">Transcription</keyword>
<dbReference type="SMART" id="SM00100">
    <property type="entry name" value="cNMP"/>
    <property type="match status" value="1"/>
</dbReference>
<evidence type="ECO:0000313" key="6">
    <source>
        <dbReference type="EMBL" id="AWN37686.1"/>
    </source>
</evidence>
<evidence type="ECO:0000259" key="5">
    <source>
        <dbReference type="PROSITE" id="PS51063"/>
    </source>
</evidence>
<dbReference type="EMBL" id="CP029551">
    <property type="protein sequence ID" value="AWN37686.1"/>
    <property type="molecule type" value="Genomic_DNA"/>
</dbReference>
<evidence type="ECO:0008006" key="8">
    <source>
        <dbReference type="Google" id="ProtNLM"/>
    </source>
</evidence>
<accession>A0A2U8VX24</accession>
<dbReference type="InterPro" id="IPR012318">
    <property type="entry name" value="HTH_CRP"/>
</dbReference>
<dbReference type="InterPro" id="IPR014710">
    <property type="entry name" value="RmlC-like_jellyroll"/>
</dbReference>
<protein>
    <recommendedName>
        <fullName evidence="8">Transcriptional regulator, Crp/Fnr family</fullName>
    </recommendedName>
</protein>
<dbReference type="PROSITE" id="PS50042">
    <property type="entry name" value="CNMP_BINDING_3"/>
    <property type="match status" value="1"/>
</dbReference>
<sequence>MFKEEAGAAGGLLRRHELFHALDEPSMEAVLGRAKASRLGPDTLLARQGDPPGELILLVAGRAKLTAVTDDGRQSTIRLLGSGDLVGCAAVFRGCPYPASALTLGTCETYAWPREQILALMMHHPRLTMNALAIISGQLMDVAHREALLNAEPVRRRLAALLLTLTSSQGGGAKHEGLVRMTRQELGELCGATFFTVSRILSGWARAGIVAPGRGWVHVVDRSSLARIAAGGAPPNDGTGRHA</sequence>
<gene>
    <name evidence="6" type="ORF">DK427_19770</name>
</gene>
<dbReference type="Gene3D" id="1.10.10.10">
    <property type="entry name" value="Winged helix-like DNA-binding domain superfamily/Winged helix DNA-binding domain"/>
    <property type="match status" value="1"/>
</dbReference>
<evidence type="ECO:0000256" key="3">
    <source>
        <dbReference type="ARBA" id="ARBA00023163"/>
    </source>
</evidence>
<dbReference type="SUPFAM" id="SSF46785">
    <property type="entry name" value="Winged helix' DNA-binding domain"/>
    <property type="match status" value="1"/>
</dbReference>
<keyword evidence="7" id="KW-1185">Reference proteome</keyword>
<dbReference type="GO" id="GO:0003700">
    <property type="term" value="F:DNA-binding transcription factor activity"/>
    <property type="evidence" value="ECO:0007669"/>
    <property type="project" value="TreeGrafter"/>
</dbReference>
<feature type="domain" description="Cyclic nucleotide-binding" evidence="4">
    <location>
        <begin position="18"/>
        <end position="122"/>
    </location>
</feature>
<evidence type="ECO:0000313" key="7">
    <source>
        <dbReference type="Proteomes" id="UP000246058"/>
    </source>
</evidence>
<dbReference type="Proteomes" id="UP000246058">
    <property type="component" value="Chromosome"/>
</dbReference>
<dbReference type="GO" id="GO:0005829">
    <property type="term" value="C:cytosol"/>
    <property type="evidence" value="ECO:0007669"/>
    <property type="project" value="TreeGrafter"/>
</dbReference>
<dbReference type="PANTHER" id="PTHR24567">
    <property type="entry name" value="CRP FAMILY TRANSCRIPTIONAL REGULATORY PROTEIN"/>
    <property type="match status" value="1"/>
</dbReference>
<dbReference type="SUPFAM" id="SSF51206">
    <property type="entry name" value="cAMP-binding domain-like"/>
    <property type="match status" value="1"/>
</dbReference>
<dbReference type="GO" id="GO:0003677">
    <property type="term" value="F:DNA binding"/>
    <property type="evidence" value="ECO:0007669"/>
    <property type="project" value="UniProtKB-KW"/>
</dbReference>
<dbReference type="AlphaFoldDB" id="A0A2U8VX24"/>
<dbReference type="InterPro" id="IPR050397">
    <property type="entry name" value="Env_Response_Regulators"/>
</dbReference>
<dbReference type="PROSITE" id="PS51063">
    <property type="entry name" value="HTH_CRP_2"/>
    <property type="match status" value="1"/>
</dbReference>
<proteinExistence type="predicted"/>
<organism evidence="6 7">
    <name type="scientific">Methylobacterium radiodurans</name>
    <dbReference type="NCBI Taxonomy" id="2202828"/>
    <lineage>
        <taxon>Bacteria</taxon>
        <taxon>Pseudomonadati</taxon>
        <taxon>Pseudomonadota</taxon>
        <taxon>Alphaproteobacteria</taxon>
        <taxon>Hyphomicrobiales</taxon>
        <taxon>Methylobacteriaceae</taxon>
        <taxon>Methylobacterium</taxon>
    </lineage>
</organism>
<dbReference type="InterPro" id="IPR018490">
    <property type="entry name" value="cNMP-bd_dom_sf"/>
</dbReference>
<evidence type="ECO:0000259" key="4">
    <source>
        <dbReference type="PROSITE" id="PS50042"/>
    </source>
</evidence>
<dbReference type="InterPro" id="IPR036390">
    <property type="entry name" value="WH_DNA-bd_sf"/>
</dbReference>
<dbReference type="Pfam" id="PF00027">
    <property type="entry name" value="cNMP_binding"/>
    <property type="match status" value="1"/>
</dbReference>